<organism evidence="1 2">
    <name type="scientific">Hyphomonas beringensis</name>
    <dbReference type="NCBI Taxonomy" id="1280946"/>
    <lineage>
        <taxon>Bacteria</taxon>
        <taxon>Pseudomonadati</taxon>
        <taxon>Pseudomonadota</taxon>
        <taxon>Alphaproteobacteria</taxon>
        <taxon>Hyphomonadales</taxon>
        <taxon>Hyphomonadaceae</taxon>
        <taxon>Hyphomonas</taxon>
    </lineage>
</organism>
<dbReference type="InterPro" id="IPR036866">
    <property type="entry name" value="RibonucZ/Hydroxyglut_hydro"/>
</dbReference>
<evidence type="ECO:0000313" key="2">
    <source>
        <dbReference type="Proteomes" id="UP000027037"/>
    </source>
</evidence>
<proteinExistence type="predicted"/>
<dbReference type="SUPFAM" id="SSF56281">
    <property type="entry name" value="Metallo-hydrolase/oxidoreductase"/>
    <property type="match status" value="1"/>
</dbReference>
<dbReference type="Gene3D" id="3.60.15.10">
    <property type="entry name" value="Ribonuclease Z/Hydroxyacylglutathione hydrolase-like"/>
    <property type="match status" value="1"/>
</dbReference>
<name>A0A062UAQ8_9PROT</name>
<sequence>MPRVVYGDQPETILYAGKSRNARKKNHVLLGTYLIVWEDDGDWLRVSTRSAGPGGWVHKDDVRDNPGLKIFYVDVGQGDGGIIESPEGLMLVDGGPGSQYYRFMKSRYKRIIEEEGSVKIKAMVISHPDQDHYEGFISVLNDPAFEVETIYHNGILRYPSNNLPSHLGFDLGELKTRTVAGQKEIVLVETIDTIEDARAMMATGHFDTKKGNPTTYRKFWDAAIQAHDAGRVGFAKRLTIRDKSLPGFASKSKDKLYVEVLGPIPTKMSGSVEYVTFPDSEDIVVRRKDPADASEIPSPSSSHTRNGHSIVLKLYYGDHTFLFGGDLNIPAQLHLLKHFGDDNPFACDVSKACHHGSSDFHVGFLKKIKPSANVISSGDNKSFDHPVADAVGALCRHTSGDFPLFFSTELARAVSSENIHYGLINARSNGEVLAMAQMKEQHKNKPDIWDSFTVPWKGRFHEVLKDEEETERLA</sequence>
<evidence type="ECO:0000313" key="1">
    <source>
        <dbReference type="EMBL" id="KCZ53205.1"/>
    </source>
</evidence>
<dbReference type="InterPro" id="IPR052159">
    <property type="entry name" value="Competence_DNA_uptake"/>
</dbReference>
<dbReference type="STRING" id="1280946.HY29_17475"/>
<gene>
    <name evidence="1" type="ORF">HY29_17475</name>
</gene>
<dbReference type="PANTHER" id="PTHR30619">
    <property type="entry name" value="DNA INTERNALIZATION/COMPETENCE PROTEIN COMEC/REC2"/>
    <property type="match status" value="1"/>
</dbReference>
<dbReference type="PATRIC" id="fig|1280946.3.peg.2777"/>
<comment type="caution">
    <text evidence="1">The sequence shown here is derived from an EMBL/GenBank/DDBJ whole genome shotgun (WGS) entry which is preliminary data.</text>
</comment>
<dbReference type="eggNOG" id="COG2333">
    <property type="taxonomic scope" value="Bacteria"/>
</dbReference>
<dbReference type="AlphaFoldDB" id="A0A062UAQ8"/>
<dbReference type="EMBL" id="AWFF01000058">
    <property type="protein sequence ID" value="KCZ53205.1"/>
    <property type="molecule type" value="Genomic_DNA"/>
</dbReference>
<dbReference type="PANTHER" id="PTHR30619:SF1">
    <property type="entry name" value="RECOMBINATION PROTEIN 2"/>
    <property type="match status" value="1"/>
</dbReference>
<keyword evidence="2" id="KW-1185">Reference proteome</keyword>
<protein>
    <recommendedName>
        <fullName evidence="3">Metallo-beta-lactamase domain-containing protein</fullName>
    </recommendedName>
</protein>
<reference evidence="1 2" key="1">
    <citation type="journal article" date="2014" name="Antonie Van Leeuwenhoek">
        <title>Hyphomonas beringensis sp. nov. and Hyphomonas chukchiensis sp. nov., isolated from surface seawater of the Bering Sea and Chukchi Sea.</title>
        <authorList>
            <person name="Li C."/>
            <person name="Lai Q."/>
            <person name="Li G."/>
            <person name="Dong C."/>
            <person name="Wang J."/>
            <person name="Liao Y."/>
            <person name="Shao Z."/>
        </authorList>
    </citation>
    <scope>NUCLEOTIDE SEQUENCE [LARGE SCALE GENOMIC DNA]</scope>
    <source>
        <strain evidence="1 2">25B14_1</strain>
    </source>
</reference>
<accession>A0A062UAQ8</accession>
<evidence type="ECO:0008006" key="3">
    <source>
        <dbReference type="Google" id="ProtNLM"/>
    </source>
</evidence>
<dbReference type="Proteomes" id="UP000027037">
    <property type="component" value="Unassembled WGS sequence"/>
</dbReference>